<evidence type="ECO:0000256" key="1">
    <source>
        <dbReference type="ARBA" id="ARBA00022536"/>
    </source>
</evidence>
<keyword evidence="2" id="KW-0677">Repeat</keyword>
<evidence type="ECO:0000313" key="6">
    <source>
        <dbReference type="EMBL" id="CAE0842361.1"/>
    </source>
</evidence>
<reference evidence="6" key="1">
    <citation type="submission" date="2021-01" db="EMBL/GenBank/DDBJ databases">
        <authorList>
            <person name="Corre E."/>
            <person name="Pelletier E."/>
            <person name="Niang G."/>
            <person name="Scheremetjew M."/>
            <person name="Finn R."/>
            <person name="Kale V."/>
            <person name="Holt S."/>
            <person name="Cochrane G."/>
            <person name="Meng A."/>
            <person name="Brown T."/>
            <person name="Cohen L."/>
        </authorList>
    </citation>
    <scope>NUCLEOTIDE SEQUENCE</scope>
    <source>
        <strain evidence="6">LB1974</strain>
    </source>
</reference>
<evidence type="ECO:0000256" key="3">
    <source>
        <dbReference type="ARBA" id="ARBA00023157"/>
    </source>
</evidence>
<feature type="chain" id="PRO_5030657959" description="Apple domain-containing protein" evidence="4">
    <location>
        <begin position="22"/>
        <end position="701"/>
    </location>
</feature>
<dbReference type="InterPro" id="IPR042635">
    <property type="entry name" value="MEGF10/SREC1/2-like"/>
</dbReference>
<dbReference type="GO" id="GO:0030169">
    <property type="term" value="F:low-density lipoprotein particle binding"/>
    <property type="evidence" value="ECO:0007669"/>
    <property type="project" value="TreeGrafter"/>
</dbReference>
<dbReference type="PANTHER" id="PTHR24043:SF0">
    <property type="entry name" value="SCAVENGER RECEPTOR CLASS F MEMBER 1"/>
    <property type="match status" value="1"/>
</dbReference>
<dbReference type="AlphaFoldDB" id="A0A7S4LPI6"/>
<accession>A0A7S4LPI6</accession>
<dbReference type="GO" id="GO:0007157">
    <property type="term" value="P:heterophilic cell-cell adhesion via plasma membrane cell adhesion molecules"/>
    <property type="evidence" value="ECO:0007669"/>
    <property type="project" value="TreeGrafter"/>
</dbReference>
<organism evidence="6">
    <name type="scientific">Oxyrrhis marina</name>
    <name type="common">Dinoflagellate</name>
    <dbReference type="NCBI Taxonomy" id="2969"/>
    <lineage>
        <taxon>Eukaryota</taxon>
        <taxon>Sar</taxon>
        <taxon>Alveolata</taxon>
        <taxon>Dinophyceae</taxon>
        <taxon>Oxyrrhinales</taxon>
        <taxon>Oxyrrhinaceae</taxon>
        <taxon>Oxyrrhis</taxon>
    </lineage>
</organism>
<dbReference type="GO" id="GO:0016020">
    <property type="term" value="C:membrane"/>
    <property type="evidence" value="ECO:0007669"/>
    <property type="project" value="TreeGrafter"/>
</dbReference>
<sequence>MRVVASVVALVLGVKLTEEEAASSLVEAGAMDQNCAEPEVRDRAICKEYSWKYGGYVSSDCHNNSFWGYSCVLECNSACKWGCDFAGNCLLDFCPENCKQQKRDKDLRNWVAHRNGDESCLNERGECEACDRGKWGLYCEHECSPKCKHTPEGQCDRNGACFGACESGFYGPQCTLLCPAGCPDCLKVDKIINGTLFPAGACPTPCTENYWGVSCSDPCPEHCSKGTTPSCKREDGTCYTCERGWWGPKCTNKCAEGCVDNLCDMQDGRCQRGCNPGWWGDACTSPCPGKSEGRCERKDGYPSECLAGFFPARQGQDNAEECFIPEKQYSPVNMRGQYRTIEKTARACQQRCYTTPGCAHFTFWEDGGCHLQDARAKLYPTAGAIAGPNVPCGDGLGECRQCSSKCFHGACDRYGKCMLCALGTWGDECENECPKGCVVGCSKEAGVCRDDVEVVVKDAGTLAAVAGQLRQGYTTEKDIMIDDVKLPAGAELQLENDLAGKSKADLPRLDLSNGARLKFKIVPCEPGFTGAMCDIPCHHTCSTCSQFAYGSSTEPGDGPNDCMACPVAEPSMLGDVIPGPCICIEHASRRAFDQKCHCDPSTHARRQAKFDKGPPHKACRYPCRRGTTESFGLDKTSVCIPNSLVKAIYIQEETIRAKTESDLNCDTGPDGVPEIEVMSGDGASECIRKDYIDALLHTEPR</sequence>
<keyword evidence="4" id="KW-0732">Signal</keyword>
<keyword evidence="3" id="KW-1015">Disulfide bond</keyword>
<dbReference type="InterPro" id="IPR000177">
    <property type="entry name" value="Apple"/>
</dbReference>
<proteinExistence type="predicted"/>
<evidence type="ECO:0000256" key="2">
    <source>
        <dbReference type="ARBA" id="ARBA00022737"/>
    </source>
</evidence>
<evidence type="ECO:0000256" key="4">
    <source>
        <dbReference type="SAM" id="SignalP"/>
    </source>
</evidence>
<feature type="domain" description="Apple" evidence="5">
    <location>
        <begin position="322"/>
        <end position="392"/>
    </location>
</feature>
<gene>
    <name evidence="6" type="ORF">OMAR00294_LOCUS1830</name>
</gene>
<dbReference type="GO" id="GO:0005044">
    <property type="term" value="F:scavenger receptor activity"/>
    <property type="evidence" value="ECO:0007669"/>
    <property type="project" value="InterPro"/>
</dbReference>
<keyword evidence="1" id="KW-0245">EGF-like domain</keyword>
<dbReference type="GO" id="GO:0005576">
    <property type="term" value="C:extracellular region"/>
    <property type="evidence" value="ECO:0007669"/>
    <property type="project" value="InterPro"/>
</dbReference>
<evidence type="ECO:0000259" key="5">
    <source>
        <dbReference type="SMART" id="SM00223"/>
    </source>
</evidence>
<dbReference type="SMART" id="SM00223">
    <property type="entry name" value="APPLE"/>
    <property type="match status" value="1"/>
</dbReference>
<protein>
    <recommendedName>
        <fullName evidence="5">Apple domain-containing protein</fullName>
    </recommendedName>
</protein>
<dbReference type="EMBL" id="HBJB01002212">
    <property type="protein sequence ID" value="CAE0842361.1"/>
    <property type="molecule type" value="Transcribed_RNA"/>
</dbReference>
<dbReference type="GO" id="GO:0006508">
    <property type="term" value="P:proteolysis"/>
    <property type="evidence" value="ECO:0007669"/>
    <property type="project" value="InterPro"/>
</dbReference>
<name>A0A7S4LPI6_OXYMA</name>
<dbReference type="PANTHER" id="PTHR24043">
    <property type="entry name" value="SCAVENGER RECEPTOR CLASS F"/>
    <property type="match status" value="1"/>
</dbReference>
<feature type="signal peptide" evidence="4">
    <location>
        <begin position="1"/>
        <end position="21"/>
    </location>
</feature>